<evidence type="ECO:0000256" key="2">
    <source>
        <dbReference type="ARBA" id="ARBA00022692"/>
    </source>
</evidence>
<evidence type="ECO:0000256" key="5">
    <source>
        <dbReference type="SAM" id="Phobius"/>
    </source>
</evidence>
<dbReference type="PROSITE" id="PS50850">
    <property type="entry name" value="MFS"/>
    <property type="match status" value="1"/>
</dbReference>
<evidence type="ECO:0000313" key="8">
    <source>
        <dbReference type="Proteomes" id="UP000824150"/>
    </source>
</evidence>
<evidence type="ECO:0000259" key="6">
    <source>
        <dbReference type="PROSITE" id="PS50850"/>
    </source>
</evidence>
<evidence type="ECO:0000256" key="4">
    <source>
        <dbReference type="ARBA" id="ARBA00023136"/>
    </source>
</evidence>
<feature type="transmembrane region" description="Helical" evidence="5">
    <location>
        <begin position="45"/>
        <end position="63"/>
    </location>
</feature>
<protein>
    <submittedName>
        <fullName evidence="7">MFS transporter</fullName>
    </submittedName>
</protein>
<dbReference type="AlphaFoldDB" id="A0A9E2KMT1"/>
<name>A0A9E2KMT1_9GAMM</name>
<feature type="transmembrane region" description="Helical" evidence="5">
    <location>
        <begin position="128"/>
        <end position="147"/>
    </location>
</feature>
<dbReference type="InterPro" id="IPR051788">
    <property type="entry name" value="MFS_Transporter"/>
</dbReference>
<dbReference type="GO" id="GO:0022857">
    <property type="term" value="F:transmembrane transporter activity"/>
    <property type="evidence" value="ECO:0007669"/>
    <property type="project" value="InterPro"/>
</dbReference>
<feature type="transmembrane region" description="Helical" evidence="5">
    <location>
        <begin position="192"/>
        <end position="211"/>
    </location>
</feature>
<feature type="transmembrane region" description="Helical" evidence="5">
    <location>
        <begin position="168"/>
        <end position="186"/>
    </location>
</feature>
<dbReference type="SUPFAM" id="SSF103473">
    <property type="entry name" value="MFS general substrate transporter"/>
    <property type="match status" value="1"/>
</dbReference>
<sequence>MQNKQNNWMFFFLVRLVGVLRHKVAMHPSSMTKFEFVYARLATRLSFFTAGIATSPWASIMPYVKDRLDLNSMHYASLVLCFGLGAVIGMPATGRLCARFGVKPILLLSALGSFCGMVGLSYEGINLVGAYACVLLWGMSIGVIDVANNIHGAYVEERAGRHLMSSFHAWYTVGCLASAVFCIFALRAGLHSLYLTLILFALAGALLTYYFPKLINTHGTGAGAEKESAPCLKSRGFIPAYLTLPVLVLGIICLIMYLTEGMIYDWSAVYLINRTGIDIAIASLGYLAFELAVAIMRFKGDSLVTKIGALRLIISGSVLSFACLLVIALSTNPYVMGVAFFLAGIGLANVVPVMLSETARISGVNQGKAIAFVGTLAYSGLLLGPGVLGAIATVFGLPGMFIFTAALIFLLGLMSFFVLRKID</sequence>
<dbReference type="EMBL" id="JAHLFG010000061">
    <property type="protein sequence ID" value="MBU3826945.1"/>
    <property type="molecule type" value="Genomic_DNA"/>
</dbReference>
<reference evidence="7" key="1">
    <citation type="journal article" date="2021" name="PeerJ">
        <title>Extensive microbial diversity within the chicken gut microbiome revealed by metagenomics and culture.</title>
        <authorList>
            <person name="Gilroy R."/>
            <person name="Ravi A."/>
            <person name="Getino M."/>
            <person name="Pursley I."/>
            <person name="Horton D.L."/>
            <person name="Alikhan N.F."/>
            <person name="Baker D."/>
            <person name="Gharbi K."/>
            <person name="Hall N."/>
            <person name="Watson M."/>
            <person name="Adriaenssens E.M."/>
            <person name="Foster-Nyarko E."/>
            <person name="Jarju S."/>
            <person name="Secka A."/>
            <person name="Antonio M."/>
            <person name="Oren A."/>
            <person name="Chaudhuri R.R."/>
            <person name="La Ragione R."/>
            <person name="Hildebrand F."/>
            <person name="Pallen M.J."/>
        </authorList>
    </citation>
    <scope>NUCLEOTIDE SEQUENCE</scope>
    <source>
        <strain evidence="7">687</strain>
    </source>
</reference>
<dbReference type="PANTHER" id="PTHR23514:SF13">
    <property type="entry name" value="INNER MEMBRANE PROTEIN YBJJ"/>
    <property type="match status" value="1"/>
</dbReference>
<organism evidence="7 8">
    <name type="scientific">Candidatus Anaerobiospirillum merdipullorum</name>
    <dbReference type="NCBI Taxonomy" id="2838450"/>
    <lineage>
        <taxon>Bacteria</taxon>
        <taxon>Pseudomonadati</taxon>
        <taxon>Pseudomonadota</taxon>
        <taxon>Gammaproteobacteria</taxon>
        <taxon>Aeromonadales</taxon>
        <taxon>Succinivibrionaceae</taxon>
        <taxon>Anaerobiospirillum</taxon>
    </lineage>
</organism>
<accession>A0A9E2KMT1</accession>
<dbReference type="CDD" id="cd17393">
    <property type="entry name" value="MFS_MosC_like"/>
    <property type="match status" value="1"/>
</dbReference>
<dbReference type="InterPro" id="IPR011701">
    <property type="entry name" value="MFS"/>
</dbReference>
<keyword evidence="3 5" id="KW-1133">Transmembrane helix</keyword>
<feature type="transmembrane region" description="Helical" evidence="5">
    <location>
        <begin position="75"/>
        <end position="93"/>
    </location>
</feature>
<comment type="subcellular location">
    <subcellularLocation>
        <location evidence="1">Membrane</location>
        <topology evidence="1">Multi-pass membrane protein</topology>
    </subcellularLocation>
</comment>
<evidence type="ECO:0000256" key="3">
    <source>
        <dbReference type="ARBA" id="ARBA00022989"/>
    </source>
</evidence>
<dbReference type="Pfam" id="PF07690">
    <property type="entry name" value="MFS_1"/>
    <property type="match status" value="1"/>
</dbReference>
<dbReference type="Gene3D" id="1.20.1250.20">
    <property type="entry name" value="MFS general substrate transporter like domains"/>
    <property type="match status" value="2"/>
</dbReference>
<dbReference type="GO" id="GO:0016020">
    <property type="term" value="C:membrane"/>
    <property type="evidence" value="ECO:0007669"/>
    <property type="project" value="UniProtKB-SubCell"/>
</dbReference>
<dbReference type="Proteomes" id="UP000824150">
    <property type="component" value="Unassembled WGS sequence"/>
</dbReference>
<reference evidence="7" key="2">
    <citation type="submission" date="2021-04" db="EMBL/GenBank/DDBJ databases">
        <authorList>
            <person name="Gilroy R."/>
        </authorList>
    </citation>
    <scope>NUCLEOTIDE SEQUENCE</scope>
    <source>
        <strain evidence="7">687</strain>
    </source>
</reference>
<feature type="domain" description="Major facilitator superfamily (MFS) profile" evidence="6">
    <location>
        <begin position="35"/>
        <end position="423"/>
    </location>
</feature>
<feature type="transmembrane region" description="Helical" evidence="5">
    <location>
        <begin position="401"/>
        <end position="419"/>
    </location>
</feature>
<proteinExistence type="predicted"/>
<dbReference type="InterPro" id="IPR020846">
    <property type="entry name" value="MFS_dom"/>
</dbReference>
<evidence type="ECO:0000313" key="7">
    <source>
        <dbReference type="EMBL" id="MBU3826945.1"/>
    </source>
</evidence>
<feature type="transmembrane region" description="Helical" evidence="5">
    <location>
        <begin position="376"/>
        <end position="395"/>
    </location>
</feature>
<keyword evidence="2 5" id="KW-0812">Transmembrane</keyword>
<feature type="transmembrane region" description="Helical" evidence="5">
    <location>
        <begin position="308"/>
        <end position="328"/>
    </location>
</feature>
<feature type="transmembrane region" description="Helical" evidence="5">
    <location>
        <begin position="334"/>
        <end position="355"/>
    </location>
</feature>
<feature type="transmembrane region" description="Helical" evidence="5">
    <location>
        <begin position="279"/>
        <end position="296"/>
    </location>
</feature>
<feature type="transmembrane region" description="Helical" evidence="5">
    <location>
        <begin position="236"/>
        <end position="259"/>
    </location>
</feature>
<feature type="transmembrane region" description="Helical" evidence="5">
    <location>
        <begin position="105"/>
        <end position="122"/>
    </location>
</feature>
<dbReference type="InterPro" id="IPR036259">
    <property type="entry name" value="MFS_trans_sf"/>
</dbReference>
<keyword evidence="4 5" id="KW-0472">Membrane</keyword>
<comment type="caution">
    <text evidence="7">The sequence shown here is derived from an EMBL/GenBank/DDBJ whole genome shotgun (WGS) entry which is preliminary data.</text>
</comment>
<gene>
    <name evidence="7" type="ORF">IAA31_05595</name>
</gene>
<dbReference type="PANTHER" id="PTHR23514">
    <property type="entry name" value="BYPASS OF STOP CODON PROTEIN 6"/>
    <property type="match status" value="1"/>
</dbReference>
<evidence type="ECO:0000256" key="1">
    <source>
        <dbReference type="ARBA" id="ARBA00004141"/>
    </source>
</evidence>